<evidence type="ECO:0000256" key="3">
    <source>
        <dbReference type="ARBA" id="ARBA00023157"/>
    </source>
</evidence>
<accession>A0A8J1UWC0</accession>
<evidence type="ECO:0000313" key="7">
    <source>
        <dbReference type="Proteomes" id="UP000749559"/>
    </source>
</evidence>
<keyword evidence="3" id="KW-1015">Disulfide bond</keyword>
<dbReference type="EMBL" id="CAIIXF020000012">
    <property type="protein sequence ID" value="CAH1800563.1"/>
    <property type="molecule type" value="Genomic_DNA"/>
</dbReference>
<dbReference type="InterPro" id="IPR035976">
    <property type="entry name" value="Sushi/SCR/CCP_sf"/>
</dbReference>
<proteinExistence type="predicted"/>
<gene>
    <name evidence="6" type="ORF">OFUS_LOCUS24430</name>
</gene>
<dbReference type="Gene3D" id="2.10.70.10">
    <property type="entry name" value="Complement Module, domain 1"/>
    <property type="match status" value="2"/>
</dbReference>
<keyword evidence="7" id="KW-1185">Reference proteome</keyword>
<dbReference type="AlphaFoldDB" id="A0A8J1UWC0"/>
<comment type="caution">
    <text evidence="6">The sequence shown here is derived from an EMBL/GenBank/DDBJ whole genome shotgun (WGS) entry which is preliminary data.</text>
</comment>
<protein>
    <submittedName>
        <fullName evidence="6">Uncharacterized protein</fullName>
    </submittedName>
</protein>
<keyword evidence="2" id="KW-0677">Repeat</keyword>
<dbReference type="SUPFAM" id="SSF57535">
    <property type="entry name" value="Complement control module/SCR domain"/>
    <property type="match status" value="2"/>
</dbReference>
<evidence type="ECO:0000256" key="2">
    <source>
        <dbReference type="ARBA" id="ARBA00022737"/>
    </source>
</evidence>
<sequence>MFVTDTGCPVIYSPTHGWLRRSTNDSSVIVVTCREGYEIVGSRNQIQCQDNGQWSARVPECTIKECPYIEPPMNGRIEGKRTYKSIMTISCKAGYELINGKSEKECLSDGTWSSLDSPVCADINRETCNNKATKFPNKTCNKKYELECPNTFACNKKEFSCCQVDIPQCSPLMKPNGIEPEKCRGGRSVTCPKGYRCHIASDNTYSICCLNITCVDSKEGIHDYGFKPWRSLYDKCNMCTCEKNGQTVCTDKKECRECNLEGYGLQKRGFGYWNGCWQCICISPNKRICTSPCDRGHRGDLSAVSSCSGGCSVQASVRQCIDVDEHNATCMLHELEYNTCRPDSCPHPGIRIKEDVPIIIGGLKVKPPYNWRWMRHLFWRFWWAIYVQERK</sequence>
<dbReference type="CDD" id="cd00033">
    <property type="entry name" value="CCP"/>
    <property type="match status" value="2"/>
</dbReference>
<keyword evidence="1 5" id="KW-0768">Sushi</keyword>
<dbReference type="InterPro" id="IPR028150">
    <property type="entry name" value="Lustrin_cystein"/>
</dbReference>
<dbReference type="Pfam" id="PF14625">
    <property type="entry name" value="Lustrin_cystein"/>
    <property type="match status" value="1"/>
</dbReference>
<organism evidence="6 7">
    <name type="scientific">Owenia fusiformis</name>
    <name type="common">Polychaete worm</name>
    <dbReference type="NCBI Taxonomy" id="6347"/>
    <lineage>
        <taxon>Eukaryota</taxon>
        <taxon>Metazoa</taxon>
        <taxon>Spiralia</taxon>
        <taxon>Lophotrochozoa</taxon>
        <taxon>Annelida</taxon>
        <taxon>Polychaeta</taxon>
        <taxon>Sedentaria</taxon>
        <taxon>Canalipalpata</taxon>
        <taxon>Sabellida</taxon>
        <taxon>Oweniida</taxon>
        <taxon>Oweniidae</taxon>
        <taxon>Owenia</taxon>
    </lineage>
</organism>
<dbReference type="InterPro" id="IPR006150">
    <property type="entry name" value="Cys_repeat_1"/>
</dbReference>
<dbReference type="Proteomes" id="UP000749559">
    <property type="component" value="Unassembled WGS sequence"/>
</dbReference>
<evidence type="ECO:0000256" key="4">
    <source>
        <dbReference type="ARBA" id="ARBA00023180"/>
    </source>
</evidence>
<dbReference type="SMART" id="SM00032">
    <property type="entry name" value="CCP"/>
    <property type="match status" value="2"/>
</dbReference>
<dbReference type="PROSITE" id="PS50923">
    <property type="entry name" value="SUSHI"/>
    <property type="match status" value="2"/>
</dbReference>
<reference evidence="6" key="1">
    <citation type="submission" date="2022-03" db="EMBL/GenBank/DDBJ databases">
        <authorList>
            <person name="Martin C."/>
        </authorList>
    </citation>
    <scope>NUCLEOTIDE SEQUENCE</scope>
</reference>
<evidence type="ECO:0000256" key="1">
    <source>
        <dbReference type="ARBA" id="ARBA00022659"/>
    </source>
</evidence>
<dbReference type="PANTHER" id="PTHR19325:SF575">
    <property type="entry name" value="LOCOMOTION-RELATED PROTEIN HIKARU GENKI"/>
    <property type="match status" value="1"/>
</dbReference>
<dbReference type="Pfam" id="PF00084">
    <property type="entry name" value="Sushi"/>
    <property type="match status" value="2"/>
</dbReference>
<dbReference type="InterPro" id="IPR050350">
    <property type="entry name" value="Compl-Cell_Adhes-Reg"/>
</dbReference>
<dbReference type="SMART" id="SM00289">
    <property type="entry name" value="WR1"/>
    <property type="match status" value="2"/>
</dbReference>
<evidence type="ECO:0000313" key="6">
    <source>
        <dbReference type="EMBL" id="CAH1800563.1"/>
    </source>
</evidence>
<comment type="caution">
    <text evidence="5">Lacks conserved residue(s) required for the propagation of feature annotation.</text>
</comment>
<dbReference type="InterPro" id="IPR000436">
    <property type="entry name" value="Sushi_SCR_CCP_dom"/>
</dbReference>
<keyword evidence="4" id="KW-0325">Glycoprotein</keyword>
<evidence type="ECO:0000256" key="5">
    <source>
        <dbReference type="PROSITE-ProRule" id="PRU00302"/>
    </source>
</evidence>
<name>A0A8J1UWC0_OWEFU</name>
<dbReference type="PANTHER" id="PTHR19325">
    <property type="entry name" value="COMPLEMENT COMPONENT-RELATED SUSHI DOMAIN-CONTAINING"/>
    <property type="match status" value="1"/>
</dbReference>